<organism evidence="1 2">
    <name type="scientific">Jimgerdemannia flammicorona</name>
    <dbReference type="NCBI Taxonomy" id="994334"/>
    <lineage>
        <taxon>Eukaryota</taxon>
        <taxon>Fungi</taxon>
        <taxon>Fungi incertae sedis</taxon>
        <taxon>Mucoromycota</taxon>
        <taxon>Mucoromycotina</taxon>
        <taxon>Endogonomycetes</taxon>
        <taxon>Endogonales</taxon>
        <taxon>Endogonaceae</taxon>
        <taxon>Jimgerdemannia</taxon>
    </lineage>
</organism>
<name>A0A433Q6S7_9FUNG</name>
<evidence type="ECO:0000313" key="1">
    <source>
        <dbReference type="EMBL" id="RUS25482.1"/>
    </source>
</evidence>
<protein>
    <submittedName>
        <fullName evidence="1">Uncharacterized protein</fullName>
    </submittedName>
</protein>
<proteinExistence type="predicted"/>
<dbReference type="Proteomes" id="UP000274822">
    <property type="component" value="Unassembled WGS sequence"/>
</dbReference>
<accession>A0A433Q6S7</accession>
<gene>
    <name evidence="1" type="ORF">BC938DRAFT_472099</name>
</gene>
<keyword evidence="2" id="KW-1185">Reference proteome</keyword>
<comment type="caution">
    <text evidence="1">The sequence shown here is derived from an EMBL/GenBank/DDBJ whole genome shotgun (WGS) entry which is preliminary data.</text>
</comment>
<dbReference type="EMBL" id="RBNJ01012848">
    <property type="protein sequence ID" value="RUS25482.1"/>
    <property type="molecule type" value="Genomic_DNA"/>
</dbReference>
<sequence>MRNKPDVFWEPHDAGSHGVILHSIHLSQMWTNHQRSILLFSIPILYHRPFPIWNLTSTPLLFRTVVVSARFEVKSSTYVLVRVVEVHNKLVNSPESFTANYPHYFTYPLRSSLKHPTGCSIYTPKAIPTRSIQYPPASMVSPWSVLGQSHLQSLYRTTQVLLRGQHHHLQLSTPLSPLHQGSRGQMPSLIPIPRAWWEV</sequence>
<reference evidence="1 2" key="1">
    <citation type="journal article" date="2018" name="New Phytol.">
        <title>Phylogenomics of Endogonaceae and evolution of mycorrhizas within Mucoromycota.</title>
        <authorList>
            <person name="Chang Y."/>
            <person name="Desiro A."/>
            <person name="Na H."/>
            <person name="Sandor L."/>
            <person name="Lipzen A."/>
            <person name="Clum A."/>
            <person name="Barry K."/>
            <person name="Grigoriev I.V."/>
            <person name="Martin F.M."/>
            <person name="Stajich J.E."/>
            <person name="Smith M.E."/>
            <person name="Bonito G."/>
            <person name="Spatafora J.W."/>
        </authorList>
    </citation>
    <scope>NUCLEOTIDE SEQUENCE [LARGE SCALE GENOMIC DNA]</scope>
    <source>
        <strain evidence="1 2">AD002</strain>
    </source>
</reference>
<evidence type="ECO:0000313" key="2">
    <source>
        <dbReference type="Proteomes" id="UP000274822"/>
    </source>
</evidence>
<dbReference type="AlphaFoldDB" id="A0A433Q6S7"/>